<dbReference type="Pfam" id="PF01408">
    <property type="entry name" value="GFO_IDH_MocA"/>
    <property type="match status" value="1"/>
</dbReference>
<sequence length="356" mass="38254">MSRPLRVAIAGYGLAGEVFHAPLVAATEGLSLVALTTSDPARAARAREAYRDVDVYADADELLRRRAGDLDLLVVATPNRLHVPIARSALTHRIAVVMDKPLAAEAAPAAALVDDFHAAAVPFTVFQNRRWDGDFLTVQRIVDAGELGPITRFESRYERFRPAVDPDAWRERAAADEGGGLLLDLGAHLIDQALTLFGYPQRVYAEIAARRRGAQVDDDVFVALEHAGGVRSHLWMSAIAPVGGRSLRASGTRAGIETPGLDPQEDQLAAGLRPGAAGWGAGEPARWVDASGARTREIEPGAYERFYAGVRDALRDATPMPVDARDSVAALRVIEAARRSARSAEVIEMSTQEEAS</sequence>
<comment type="similarity">
    <text evidence="1">Belongs to the Gfo/Idh/MocA family.</text>
</comment>
<evidence type="ECO:0000259" key="4">
    <source>
        <dbReference type="Pfam" id="PF22725"/>
    </source>
</evidence>
<evidence type="ECO:0000256" key="1">
    <source>
        <dbReference type="ARBA" id="ARBA00010928"/>
    </source>
</evidence>
<dbReference type="SUPFAM" id="SSF51735">
    <property type="entry name" value="NAD(P)-binding Rossmann-fold domains"/>
    <property type="match status" value="1"/>
</dbReference>
<proteinExistence type="inferred from homology"/>
<evidence type="ECO:0000256" key="2">
    <source>
        <dbReference type="ARBA" id="ARBA00023002"/>
    </source>
</evidence>
<dbReference type="GO" id="GO:0050112">
    <property type="term" value="F:inositol 2-dehydrogenase (NAD+) activity"/>
    <property type="evidence" value="ECO:0007669"/>
    <property type="project" value="UniProtKB-EC"/>
</dbReference>
<dbReference type="InterPro" id="IPR000683">
    <property type="entry name" value="Gfo/Idh/MocA-like_OxRdtase_N"/>
</dbReference>
<protein>
    <submittedName>
        <fullName evidence="5">Myo-inositol 2-dehydrogenase</fullName>
        <ecNumber evidence="5">1.1.1.18</ecNumber>
    </submittedName>
</protein>
<dbReference type="SUPFAM" id="SSF55347">
    <property type="entry name" value="Glyceraldehyde-3-phosphate dehydrogenase-like, C-terminal domain"/>
    <property type="match status" value="1"/>
</dbReference>
<dbReference type="InterPro" id="IPR055170">
    <property type="entry name" value="GFO_IDH_MocA-like_dom"/>
</dbReference>
<dbReference type="Gene3D" id="3.30.360.10">
    <property type="entry name" value="Dihydrodipicolinate Reductase, domain 2"/>
    <property type="match status" value="1"/>
</dbReference>
<reference evidence="5" key="1">
    <citation type="submission" date="2020-02" db="EMBL/GenBank/DDBJ databases">
        <authorList>
            <person name="Meier V. D."/>
        </authorList>
    </citation>
    <scope>NUCLEOTIDE SEQUENCE</scope>
    <source>
        <strain evidence="5">AVDCRST_MAG67</strain>
    </source>
</reference>
<name>A0A6J4RRM3_9ACTN</name>
<feature type="domain" description="GFO/IDH/MocA-like oxidoreductase" evidence="4">
    <location>
        <begin position="135"/>
        <end position="256"/>
    </location>
</feature>
<dbReference type="Pfam" id="PF22725">
    <property type="entry name" value="GFO_IDH_MocA_C3"/>
    <property type="match status" value="1"/>
</dbReference>
<dbReference type="EC" id="1.1.1.18" evidence="5"/>
<dbReference type="PANTHER" id="PTHR43708:SF5">
    <property type="entry name" value="CONSERVED EXPRESSED OXIDOREDUCTASE (EUROFUNG)-RELATED"/>
    <property type="match status" value="1"/>
</dbReference>
<dbReference type="Gene3D" id="3.40.50.720">
    <property type="entry name" value="NAD(P)-binding Rossmann-like Domain"/>
    <property type="match status" value="1"/>
</dbReference>
<dbReference type="InterPro" id="IPR051317">
    <property type="entry name" value="Gfo/Idh/MocA_oxidoreduct"/>
</dbReference>
<dbReference type="InterPro" id="IPR036291">
    <property type="entry name" value="NAD(P)-bd_dom_sf"/>
</dbReference>
<dbReference type="EMBL" id="CADCVQ010000011">
    <property type="protein sequence ID" value="CAA9473306.1"/>
    <property type="molecule type" value="Genomic_DNA"/>
</dbReference>
<dbReference type="AlphaFoldDB" id="A0A6J4RRM3"/>
<gene>
    <name evidence="5" type="ORF">AVDCRST_MAG67-187</name>
</gene>
<accession>A0A6J4RRM3</accession>
<organism evidence="5">
    <name type="scientific">uncultured Solirubrobacteraceae bacterium</name>
    <dbReference type="NCBI Taxonomy" id="1162706"/>
    <lineage>
        <taxon>Bacteria</taxon>
        <taxon>Bacillati</taxon>
        <taxon>Actinomycetota</taxon>
        <taxon>Thermoleophilia</taxon>
        <taxon>Solirubrobacterales</taxon>
        <taxon>Solirubrobacteraceae</taxon>
        <taxon>environmental samples</taxon>
    </lineage>
</organism>
<feature type="domain" description="Gfo/Idh/MocA-like oxidoreductase N-terminal" evidence="3">
    <location>
        <begin position="5"/>
        <end position="122"/>
    </location>
</feature>
<keyword evidence="2 5" id="KW-0560">Oxidoreductase</keyword>
<dbReference type="PANTHER" id="PTHR43708">
    <property type="entry name" value="CONSERVED EXPRESSED OXIDOREDUCTASE (EUROFUNG)"/>
    <property type="match status" value="1"/>
</dbReference>
<evidence type="ECO:0000313" key="5">
    <source>
        <dbReference type="EMBL" id="CAA9473306.1"/>
    </source>
</evidence>
<dbReference type="GO" id="GO:0000166">
    <property type="term" value="F:nucleotide binding"/>
    <property type="evidence" value="ECO:0007669"/>
    <property type="project" value="InterPro"/>
</dbReference>
<evidence type="ECO:0000259" key="3">
    <source>
        <dbReference type="Pfam" id="PF01408"/>
    </source>
</evidence>